<feature type="compositionally biased region" description="Polar residues" evidence="1">
    <location>
        <begin position="411"/>
        <end position="422"/>
    </location>
</feature>
<evidence type="ECO:0000313" key="2">
    <source>
        <dbReference type="EMBL" id="KAK4220293.1"/>
    </source>
</evidence>
<feature type="region of interest" description="Disordered" evidence="1">
    <location>
        <begin position="106"/>
        <end position="125"/>
    </location>
</feature>
<gene>
    <name evidence="2" type="ORF">QBC37DRAFT_445554</name>
</gene>
<reference evidence="2" key="1">
    <citation type="journal article" date="2023" name="Mol. Phylogenet. Evol.">
        <title>Genome-scale phylogeny and comparative genomics of the fungal order Sordariales.</title>
        <authorList>
            <person name="Hensen N."/>
            <person name="Bonometti L."/>
            <person name="Westerberg I."/>
            <person name="Brannstrom I.O."/>
            <person name="Guillou S."/>
            <person name="Cros-Aarteil S."/>
            <person name="Calhoun S."/>
            <person name="Haridas S."/>
            <person name="Kuo A."/>
            <person name="Mondo S."/>
            <person name="Pangilinan J."/>
            <person name="Riley R."/>
            <person name="LaButti K."/>
            <person name="Andreopoulos B."/>
            <person name="Lipzen A."/>
            <person name="Chen C."/>
            <person name="Yan M."/>
            <person name="Daum C."/>
            <person name="Ng V."/>
            <person name="Clum A."/>
            <person name="Steindorff A."/>
            <person name="Ohm R.A."/>
            <person name="Martin F."/>
            <person name="Silar P."/>
            <person name="Natvig D.O."/>
            <person name="Lalanne C."/>
            <person name="Gautier V."/>
            <person name="Ament-Velasquez S.L."/>
            <person name="Kruys A."/>
            <person name="Hutchinson M.I."/>
            <person name="Powell A.J."/>
            <person name="Barry K."/>
            <person name="Miller A.N."/>
            <person name="Grigoriev I.V."/>
            <person name="Debuchy R."/>
            <person name="Gladieux P."/>
            <person name="Hiltunen Thoren M."/>
            <person name="Johannesson H."/>
        </authorList>
    </citation>
    <scope>NUCLEOTIDE SEQUENCE</scope>
    <source>
        <strain evidence="2">PSN293</strain>
    </source>
</reference>
<feature type="region of interest" description="Disordered" evidence="1">
    <location>
        <begin position="1"/>
        <end position="46"/>
    </location>
</feature>
<keyword evidence="3" id="KW-1185">Reference proteome</keyword>
<dbReference type="Proteomes" id="UP001301769">
    <property type="component" value="Unassembled WGS sequence"/>
</dbReference>
<feature type="compositionally biased region" description="Basic and acidic residues" evidence="1">
    <location>
        <begin position="389"/>
        <end position="398"/>
    </location>
</feature>
<dbReference type="EMBL" id="MU858045">
    <property type="protein sequence ID" value="KAK4220293.1"/>
    <property type="molecule type" value="Genomic_DNA"/>
</dbReference>
<reference evidence="2" key="2">
    <citation type="submission" date="2023-05" db="EMBL/GenBank/DDBJ databases">
        <authorList>
            <consortium name="Lawrence Berkeley National Laboratory"/>
            <person name="Steindorff A."/>
            <person name="Hensen N."/>
            <person name="Bonometti L."/>
            <person name="Westerberg I."/>
            <person name="Brannstrom I.O."/>
            <person name="Guillou S."/>
            <person name="Cros-Aarteil S."/>
            <person name="Calhoun S."/>
            <person name="Haridas S."/>
            <person name="Kuo A."/>
            <person name="Mondo S."/>
            <person name="Pangilinan J."/>
            <person name="Riley R."/>
            <person name="Labutti K."/>
            <person name="Andreopoulos B."/>
            <person name="Lipzen A."/>
            <person name="Chen C."/>
            <person name="Yanf M."/>
            <person name="Daum C."/>
            <person name="Ng V."/>
            <person name="Clum A."/>
            <person name="Ohm R."/>
            <person name="Martin F."/>
            <person name="Silar P."/>
            <person name="Natvig D."/>
            <person name="Lalanne C."/>
            <person name="Gautier V."/>
            <person name="Ament-Velasquez S.L."/>
            <person name="Kruys A."/>
            <person name="Hutchinson M.I."/>
            <person name="Powell A.J."/>
            <person name="Barry K."/>
            <person name="Miller A.N."/>
            <person name="Grigoriev I.V."/>
            <person name="Debuchy R."/>
            <person name="Gladieux P."/>
            <person name="Thoren M.H."/>
            <person name="Johannesson H."/>
        </authorList>
    </citation>
    <scope>NUCLEOTIDE SEQUENCE</scope>
    <source>
        <strain evidence="2">PSN293</strain>
    </source>
</reference>
<comment type="caution">
    <text evidence="2">The sequence shown here is derived from an EMBL/GenBank/DDBJ whole genome shotgun (WGS) entry which is preliminary data.</text>
</comment>
<evidence type="ECO:0000256" key="1">
    <source>
        <dbReference type="SAM" id="MobiDB-lite"/>
    </source>
</evidence>
<feature type="region of interest" description="Disordered" evidence="1">
    <location>
        <begin position="374"/>
        <end position="422"/>
    </location>
</feature>
<accession>A0AAN6YJ87</accession>
<sequence>MGQRHSKSHNRHAEGSLTKYQKLKGRITRDTATPTKRRNARENPNPTEIEAHCTVMPAATQQNHTASSLTSLSAPVLTRILQFSDPVSQESLRRTCHILYSLPEPDVTDPLSDSEDPFADPAPGTGTDMDIHPAFQHQPGSPTQGQGHSLCQACITTRESPTYADRVAKATKYTHCARCKADHPRCLFSRLQRDSTKIPQSIRYCIGHEGVLRLCEHKAVSWLQIVNMSKEILAHKVGRRWKVIRCKHEDHLLSSSDVSGGREFGGASKERGFRRAVKDMTGRGYPSLTVGFKDSSKDFCLTLEWEGHITLDTSMKASTADESGLENAEVGTALREKLKMMRGLQGRYICPAPEPGLKIEEMVLGGLIADRCDRLDPDHGKKRGKKTGKGKELPEPQKDSSQFQPAVPSKVETTTEVESVRSSLSSTELVHIPPIAEEDIDSDVSVDNPTKMKSLVVKHGRLSGSVKVTWGLGVESGADWVPVQAKEGANHHFHNREKKQHEDAMHAHHEPEKPPRNAITDSFKMRPCRASKLKRHICHDNKDEVCLKVKYSRRIYIGDHTHGATVRNFVGFRNWISVLDPGSYKLTEDDEGFGVYWCCGTVDADREGHGTEGLVRKEENGRGTVSTSVDNGMNLDIHLTGKSLDTGSPRCWNYYAHIKSRTEGLKLAAGDYTRSCKKGSDERHAVKV</sequence>
<feature type="region of interest" description="Disordered" evidence="1">
    <location>
        <begin position="494"/>
        <end position="520"/>
    </location>
</feature>
<proteinExistence type="predicted"/>
<feature type="compositionally biased region" description="Basic residues" evidence="1">
    <location>
        <begin position="1"/>
        <end position="10"/>
    </location>
</feature>
<protein>
    <submittedName>
        <fullName evidence="2">Uncharacterized protein</fullName>
    </submittedName>
</protein>
<name>A0AAN6YJ87_9PEZI</name>
<organism evidence="2 3">
    <name type="scientific">Rhypophila decipiens</name>
    <dbReference type="NCBI Taxonomy" id="261697"/>
    <lineage>
        <taxon>Eukaryota</taxon>
        <taxon>Fungi</taxon>
        <taxon>Dikarya</taxon>
        <taxon>Ascomycota</taxon>
        <taxon>Pezizomycotina</taxon>
        <taxon>Sordariomycetes</taxon>
        <taxon>Sordariomycetidae</taxon>
        <taxon>Sordariales</taxon>
        <taxon>Naviculisporaceae</taxon>
        <taxon>Rhypophila</taxon>
    </lineage>
</organism>
<dbReference type="AlphaFoldDB" id="A0AAN6YJ87"/>
<evidence type="ECO:0000313" key="3">
    <source>
        <dbReference type="Proteomes" id="UP001301769"/>
    </source>
</evidence>
<feature type="compositionally biased region" description="Basic and acidic residues" evidence="1">
    <location>
        <begin position="499"/>
        <end position="515"/>
    </location>
</feature>